<proteinExistence type="predicted"/>
<name>A0A8H4ALS8_GIGMA</name>
<keyword evidence="1" id="KW-0547">Nucleotide-binding</keyword>
<keyword evidence="2" id="KW-1185">Reference proteome</keyword>
<dbReference type="Proteomes" id="UP000439903">
    <property type="component" value="Unassembled WGS sequence"/>
</dbReference>
<dbReference type="EMBL" id="WTPW01000437">
    <property type="protein sequence ID" value="KAF0511656.1"/>
    <property type="molecule type" value="Genomic_DNA"/>
</dbReference>
<accession>A0A8H4ALS8</accession>
<keyword evidence="1" id="KW-0378">Hydrolase</keyword>
<keyword evidence="1" id="KW-0347">Helicase</keyword>
<evidence type="ECO:0000313" key="1">
    <source>
        <dbReference type="EMBL" id="KAF0511656.1"/>
    </source>
</evidence>
<dbReference type="AlphaFoldDB" id="A0A8H4ALS8"/>
<comment type="caution">
    <text evidence="1">The sequence shown here is derived from an EMBL/GenBank/DDBJ whole genome shotgun (WGS) entry which is preliminary data.</text>
</comment>
<gene>
    <name evidence="1" type="ORF">F8M41_018238</name>
</gene>
<dbReference type="GO" id="GO:0004386">
    <property type="term" value="F:helicase activity"/>
    <property type="evidence" value="ECO:0007669"/>
    <property type="project" value="UniProtKB-KW"/>
</dbReference>
<protein>
    <submittedName>
        <fullName evidence="1">ATP-dependent DNA helicase pif1</fullName>
    </submittedName>
</protein>
<dbReference type="OrthoDB" id="2441238at2759"/>
<sequence>MEPSNKCRDLIEHKIQELTISAQIEGVTNVTYQTHLAVHLDSIMSQDKTAKEIANLIIAEIEGVNQKLFQHSNNHIESACKLLSKHECDSFQPCLEKRNSDTTAISFITPLLEEIKNHNISISKIYLNTTYKISRGHNELYGTGFLIAYFVLDTTRAMDISTSTGKCRKILEGFLETIKACDINPEFVFTDKDFAEINATTNAMNEFDDFIDPAFYPMEDDCDPNKYIICPTTCQTMVLELIQKHFDMHSLIPVDVQETTLTPADIRRNAVKEMYQFCVKNSLRLLWAYLWTDWYSLD</sequence>
<organism evidence="1 2">
    <name type="scientific">Gigaspora margarita</name>
    <dbReference type="NCBI Taxonomy" id="4874"/>
    <lineage>
        <taxon>Eukaryota</taxon>
        <taxon>Fungi</taxon>
        <taxon>Fungi incertae sedis</taxon>
        <taxon>Mucoromycota</taxon>
        <taxon>Glomeromycotina</taxon>
        <taxon>Glomeromycetes</taxon>
        <taxon>Diversisporales</taxon>
        <taxon>Gigasporaceae</taxon>
        <taxon>Gigaspora</taxon>
    </lineage>
</organism>
<keyword evidence="1" id="KW-0067">ATP-binding</keyword>
<evidence type="ECO:0000313" key="2">
    <source>
        <dbReference type="Proteomes" id="UP000439903"/>
    </source>
</evidence>
<reference evidence="1 2" key="1">
    <citation type="journal article" date="2019" name="Environ. Microbiol.">
        <title>At the nexus of three kingdoms: the genome of the mycorrhizal fungus Gigaspora margarita provides insights into plant, endobacterial and fungal interactions.</title>
        <authorList>
            <person name="Venice F."/>
            <person name="Ghignone S."/>
            <person name="Salvioli di Fossalunga A."/>
            <person name="Amselem J."/>
            <person name="Novero M."/>
            <person name="Xianan X."/>
            <person name="Sedzielewska Toro K."/>
            <person name="Morin E."/>
            <person name="Lipzen A."/>
            <person name="Grigoriev I.V."/>
            <person name="Henrissat B."/>
            <person name="Martin F.M."/>
            <person name="Bonfante P."/>
        </authorList>
    </citation>
    <scope>NUCLEOTIDE SEQUENCE [LARGE SCALE GENOMIC DNA]</scope>
    <source>
        <strain evidence="1 2">BEG34</strain>
    </source>
</reference>